<reference evidence="2 3" key="1">
    <citation type="submission" date="2017-07" db="EMBL/GenBank/DDBJ databases">
        <title>Annotated genome sequence of Bacterioplanes sanyensis isolated from Red Sea.</title>
        <authorList>
            <person name="Rehman Z.U."/>
        </authorList>
    </citation>
    <scope>NUCLEOTIDE SEQUENCE [LARGE SCALE GENOMIC DNA]</scope>
    <source>
        <strain evidence="2 3">NV9</strain>
    </source>
</reference>
<feature type="signal peptide" evidence="1">
    <location>
        <begin position="1"/>
        <end position="20"/>
    </location>
</feature>
<dbReference type="Pfam" id="PF11306">
    <property type="entry name" value="DUF3108"/>
    <property type="match status" value="1"/>
</dbReference>
<evidence type="ECO:0008006" key="4">
    <source>
        <dbReference type="Google" id="ProtNLM"/>
    </source>
</evidence>
<accession>A0A222FNN3</accession>
<evidence type="ECO:0000313" key="3">
    <source>
        <dbReference type="Proteomes" id="UP000202440"/>
    </source>
</evidence>
<dbReference type="KEGG" id="bsan:CHH28_17540"/>
<dbReference type="Proteomes" id="UP000202440">
    <property type="component" value="Chromosome"/>
</dbReference>
<proteinExistence type="predicted"/>
<name>A0A222FNN3_9GAMM</name>
<dbReference type="RefSeq" id="WP_094061536.1">
    <property type="nucleotide sequence ID" value="NZ_CP022530.1"/>
</dbReference>
<dbReference type="EMBL" id="CP022530">
    <property type="protein sequence ID" value="ASP40369.1"/>
    <property type="molecule type" value="Genomic_DNA"/>
</dbReference>
<feature type="chain" id="PRO_5012827055" description="DUF3108 domain-containing protein" evidence="1">
    <location>
        <begin position="21"/>
        <end position="251"/>
    </location>
</feature>
<keyword evidence="1" id="KW-0732">Signal</keyword>
<dbReference type="OrthoDB" id="6007799at2"/>
<gene>
    <name evidence="2" type="ORF">CHH28_17540</name>
</gene>
<keyword evidence="3" id="KW-1185">Reference proteome</keyword>
<dbReference type="AlphaFoldDB" id="A0A222FNN3"/>
<protein>
    <recommendedName>
        <fullName evidence="4">DUF3108 domain-containing protein</fullName>
    </recommendedName>
</protein>
<dbReference type="InterPro" id="IPR021457">
    <property type="entry name" value="DUF3108"/>
</dbReference>
<sequence length="251" mass="28890">MFHRYLTSLCLLLLSGWSMADATLIPYQADYTTEWKVGWFSIDIDAQRTLKQLPDNQWQLSFHAETGAAALTETSVLSYANGRLWPQHYQYRASGLFNENDRTLSFDHTQQRVMDAELDDKIYSNGWIALEDDGPLIAPHDNLTYMQQAALDLAAGAQEFAYPVFEKNKSKVFRFAVVAEETLETAIGPLATVKVQQLRSSNKRQIFAWFSKQHNYTLVRLVDRKDGKKRYQIDLQRIDMQPLSANEPDEQ</sequence>
<evidence type="ECO:0000313" key="2">
    <source>
        <dbReference type="EMBL" id="ASP40369.1"/>
    </source>
</evidence>
<organism evidence="2 3">
    <name type="scientific">Bacterioplanes sanyensis</name>
    <dbReference type="NCBI Taxonomy" id="1249553"/>
    <lineage>
        <taxon>Bacteria</taxon>
        <taxon>Pseudomonadati</taxon>
        <taxon>Pseudomonadota</taxon>
        <taxon>Gammaproteobacteria</taxon>
        <taxon>Oceanospirillales</taxon>
        <taxon>Oceanospirillaceae</taxon>
        <taxon>Bacterioplanes</taxon>
    </lineage>
</organism>
<evidence type="ECO:0000256" key="1">
    <source>
        <dbReference type="SAM" id="SignalP"/>
    </source>
</evidence>